<accession>A0A067Q299</accession>
<evidence type="ECO:0000256" key="3">
    <source>
        <dbReference type="ARBA" id="ARBA00022679"/>
    </source>
</evidence>
<dbReference type="Pfam" id="PF01485">
    <property type="entry name" value="IBR"/>
    <property type="match status" value="1"/>
</dbReference>
<dbReference type="GO" id="GO:0016567">
    <property type="term" value="P:protein ubiquitination"/>
    <property type="evidence" value="ECO:0007669"/>
    <property type="project" value="InterPro"/>
</dbReference>
<dbReference type="Gene3D" id="1.20.120.1750">
    <property type="match status" value="1"/>
</dbReference>
<evidence type="ECO:0000313" key="12">
    <source>
        <dbReference type="EMBL" id="KDQ60275.1"/>
    </source>
</evidence>
<dbReference type="EMBL" id="KL197714">
    <property type="protein sequence ID" value="KDQ60275.1"/>
    <property type="molecule type" value="Genomic_DNA"/>
</dbReference>
<dbReference type="Pfam" id="PF00097">
    <property type="entry name" value="zf-C3HC4"/>
    <property type="match status" value="1"/>
</dbReference>
<feature type="domain" description="RING-type" evidence="11">
    <location>
        <begin position="296"/>
        <end position="503"/>
    </location>
</feature>
<feature type="domain" description="RING-type" evidence="10">
    <location>
        <begin position="300"/>
        <end position="340"/>
    </location>
</feature>
<dbReference type="AlphaFoldDB" id="A0A067Q299"/>
<keyword evidence="3" id="KW-0808">Transferase</keyword>
<dbReference type="HOGENOM" id="CLU_004235_1_1_1"/>
<dbReference type="Pfam" id="PF22191">
    <property type="entry name" value="IBR_1"/>
    <property type="match status" value="1"/>
</dbReference>
<evidence type="ECO:0000256" key="8">
    <source>
        <dbReference type="ARBA" id="ARBA00022833"/>
    </source>
</evidence>
<keyword evidence="6 9" id="KW-0863">Zinc-finger</keyword>
<evidence type="ECO:0000256" key="9">
    <source>
        <dbReference type="PROSITE-ProRule" id="PRU00175"/>
    </source>
</evidence>
<keyword evidence="13" id="KW-1185">Reference proteome</keyword>
<protein>
    <recommendedName>
        <fullName evidence="2">RBR-type E3 ubiquitin transferase</fullName>
        <ecNumber evidence="2">2.3.2.31</ecNumber>
    </recommendedName>
</protein>
<keyword evidence="7" id="KW-0833">Ubl conjugation pathway</keyword>
<dbReference type="SUPFAM" id="SSF57850">
    <property type="entry name" value="RING/U-box"/>
    <property type="match status" value="2"/>
</dbReference>
<evidence type="ECO:0000256" key="6">
    <source>
        <dbReference type="ARBA" id="ARBA00022771"/>
    </source>
</evidence>
<proteinExistence type="predicted"/>
<dbReference type="OrthoDB" id="10009520at2759"/>
<dbReference type="PROSITE" id="PS50089">
    <property type="entry name" value="ZF_RING_2"/>
    <property type="match status" value="1"/>
</dbReference>
<comment type="catalytic activity">
    <reaction evidence="1">
        <text>[E2 ubiquitin-conjugating enzyme]-S-ubiquitinyl-L-cysteine + [acceptor protein]-L-lysine = [E2 ubiquitin-conjugating enzyme]-L-cysteine + [acceptor protein]-N(6)-ubiquitinyl-L-lysine.</text>
        <dbReference type="EC" id="2.3.2.31"/>
    </reaction>
</comment>
<dbReference type="InterPro" id="IPR001841">
    <property type="entry name" value="Znf_RING"/>
</dbReference>
<dbReference type="GO" id="GO:0061630">
    <property type="term" value="F:ubiquitin protein ligase activity"/>
    <property type="evidence" value="ECO:0007669"/>
    <property type="project" value="UniProtKB-EC"/>
</dbReference>
<dbReference type="CDD" id="cd22585">
    <property type="entry name" value="Rcat_RBR_DEAH12-like"/>
    <property type="match status" value="1"/>
</dbReference>
<gene>
    <name evidence="12" type="ORF">JAAARDRAFT_125982</name>
</gene>
<dbReference type="CDD" id="cd20335">
    <property type="entry name" value="BRcat_RBR"/>
    <property type="match status" value="1"/>
</dbReference>
<evidence type="ECO:0000256" key="5">
    <source>
        <dbReference type="ARBA" id="ARBA00022737"/>
    </source>
</evidence>
<dbReference type="Proteomes" id="UP000027265">
    <property type="component" value="Unassembled WGS sequence"/>
</dbReference>
<dbReference type="Gene3D" id="3.30.40.10">
    <property type="entry name" value="Zinc/RING finger domain, C3HC4 (zinc finger)"/>
    <property type="match status" value="1"/>
</dbReference>
<dbReference type="InterPro" id="IPR031127">
    <property type="entry name" value="E3_UB_ligase_RBR"/>
</dbReference>
<evidence type="ECO:0000256" key="4">
    <source>
        <dbReference type="ARBA" id="ARBA00022723"/>
    </source>
</evidence>
<evidence type="ECO:0000259" key="11">
    <source>
        <dbReference type="PROSITE" id="PS51873"/>
    </source>
</evidence>
<reference evidence="13" key="1">
    <citation type="journal article" date="2014" name="Proc. Natl. Acad. Sci. U.S.A.">
        <title>Extensive sampling of basidiomycete genomes demonstrates inadequacy of the white-rot/brown-rot paradigm for wood decay fungi.</title>
        <authorList>
            <person name="Riley R."/>
            <person name="Salamov A.A."/>
            <person name="Brown D.W."/>
            <person name="Nagy L.G."/>
            <person name="Floudas D."/>
            <person name="Held B.W."/>
            <person name="Levasseur A."/>
            <person name="Lombard V."/>
            <person name="Morin E."/>
            <person name="Otillar R."/>
            <person name="Lindquist E.A."/>
            <person name="Sun H."/>
            <person name="LaButti K.M."/>
            <person name="Schmutz J."/>
            <person name="Jabbour D."/>
            <person name="Luo H."/>
            <person name="Baker S.E."/>
            <person name="Pisabarro A.G."/>
            <person name="Walton J.D."/>
            <person name="Blanchette R.A."/>
            <person name="Henrissat B."/>
            <person name="Martin F."/>
            <person name="Cullen D."/>
            <person name="Hibbett D.S."/>
            <person name="Grigoriev I.V."/>
        </authorList>
    </citation>
    <scope>NUCLEOTIDE SEQUENCE [LARGE SCALE GENOMIC DNA]</scope>
    <source>
        <strain evidence="13">MUCL 33604</strain>
    </source>
</reference>
<sequence length="503" mass="56792">MLERPNYSSLKDAIRSIRELLEEHGDVVNFDVPPPPYPGGLVHARAYFMAPHFAKAAAQALSDYRHKPIGNRPLRTTHVQSLSYTLPANIFALLRNDIDRLRELALIAHDSSTISFHFGNPDQNCTPPVFLRLMSDDLSTLSRLKNRFETLLRGEDVREDGEFVWDPLFATQAGVIYLRGVERQNRPLDIQIDPRIRKLTLFGPASNRAKVREILIAEVTRLRNLKIRIIPLVGRLIRVFMDPQILSLQERVGPENIRLDSARRVLIVRGDDNLHDSVQEVVTRLQEDHPGNRSLTDAECPVCLGEPTVPVTLSCGHSWCKSCLVSYLLSASDTMFPLACLGYEATCSSRISLHVAQKHLSTRDFEKVAHSAFLSHVHSHPSEFYYCPTPDCPEIYRTAPPGTVVQCPSCLIRICPHCHVEYHEDITCADREDGYEALFKEWTDTHNVKPCPGCKSLIEKAEGCNHMTCIRCQTHTCWVCLETFPKGDGIYDHMELMHGGSGL</sequence>
<evidence type="ECO:0000259" key="10">
    <source>
        <dbReference type="PROSITE" id="PS50089"/>
    </source>
</evidence>
<dbReference type="STRING" id="933084.A0A067Q299"/>
<dbReference type="InterPro" id="IPR044066">
    <property type="entry name" value="TRIAD_supradom"/>
</dbReference>
<keyword evidence="8" id="KW-0862">Zinc</keyword>
<dbReference type="PROSITE" id="PS00028">
    <property type="entry name" value="ZINC_FINGER_C2H2_1"/>
    <property type="match status" value="1"/>
</dbReference>
<keyword evidence="4" id="KW-0479">Metal-binding</keyword>
<dbReference type="GO" id="GO:0008270">
    <property type="term" value="F:zinc ion binding"/>
    <property type="evidence" value="ECO:0007669"/>
    <property type="project" value="UniProtKB-KW"/>
</dbReference>
<dbReference type="InterPro" id="IPR018957">
    <property type="entry name" value="Znf_C3HC4_RING-type"/>
</dbReference>
<dbReference type="CDD" id="cd00590">
    <property type="entry name" value="RRM_SF"/>
    <property type="match status" value="1"/>
</dbReference>
<dbReference type="InterPro" id="IPR013083">
    <property type="entry name" value="Znf_RING/FYVE/PHD"/>
</dbReference>
<evidence type="ECO:0000313" key="13">
    <source>
        <dbReference type="Proteomes" id="UP000027265"/>
    </source>
</evidence>
<dbReference type="PROSITE" id="PS51873">
    <property type="entry name" value="TRIAD"/>
    <property type="match status" value="1"/>
</dbReference>
<organism evidence="12 13">
    <name type="scientific">Jaapia argillacea MUCL 33604</name>
    <dbReference type="NCBI Taxonomy" id="933084"/>
    <lineage>
        <taxon>Eukaryota</taxon>
        <taxon>Fungi</taxon>
        <taxon>Dikarya</taxon>
        <taxon>Basidiomycota</taxon>
        <taxon>Agaricomycotina</taxon>
        <taxon>Agaricomycetes</taxon>
        <taxon>Agaricomycetidae</taxon>
        <taxon>Jaapiales</taxon>
        <taxon>Jaapiaceae</taxon>
        <taxon>Jaapia</taxon>
    </lineage>
</organism>
<evidence type="ECO:0000256" key="1">
    <source>
        <dbReference type="ARBA" id="ARBA00001798"/>
    </source>
</evidence>
<keyword evidence="5" id="KW-0677">Repeat</keyword>
<dbReference type="InParanoid" id="A0A067Q299"/>
<dbReference type="EC" id="2.3.2.31" evidence="2"/>
<dbReference type="InterPro" id="IPR002867">
    <property type="entry name" value="IBR_dom"/>
</dbReference>
<dbReference type="PANTHER" id="PTHR11685">
    <property type="entry name" value="RBR FAMILY RING FINGER AND IBR DOMAIN-CONTAINING"/>
    <property type="match status" value="1"/>
</dbReference>
<evidence type="ECO:0000256" key="7">
    <source>
        <dbReference type="ARBA" id="ARBA00022786"/>
    </source>
</evidence>
<name>A0A067Q299_9AGAM</name>
<dbReference type="SMART" id="SM00647">
    <property type="entry name" value="IBR"/>
    <property type="match status" value="2"/>
</dbReference>
<evidence type="ECO:0000256" key="2">
    <source>
        <dbReference type="ARBA" id="ARBA00012251"/>
    </source>
</evidence>
<dbReference type="InterPro" id="IPR013087">
    <property type="entry name" value="Znf_C2H2_type"/>
</dbReference>